<evidence type="ECO:0000313" key="2">
    <source>
        <dbReference type="EMBL" id="TFK94460.1"/>
    </source>
</evidence>
<dbReference type="EMBL" id="ML210969">
    <property type="protein sequence ID" value="TFK94460.1"/>
    <property type="molecule type" value="Genomic_DNA"/>
</dbReference>
<name>A0A5C3Q267_9APHY</name>
<keyword evidence="1" id="KW-0732">Signal</keyword>
<feature type="signal peptide" evidence="1">
    <location>
        <begin position="1"/>
        <end position="20"/>
    </location>
</feature>
<accession>A0A5C3Q267</accession>
<proteinExistence type="predicted"/>
<reference evidence="2 3" key="1">
    <citation type="journal article" date="2019" name="Nat. Ecol. Evol.">
        <title>Megaphylogeny resolves global patterns of mushroom evolution.</title>
        <authorList>
            <person name="Varga T."/>
            <person name="Krizsan K."/>
            <person name="Foldi C."/>
            <person name="Dima B."/>
            <person name="Sanchez-Garcia M."/>
            <person name="Sanchez-Ramirez S."/>
            <person name="Szollosi G.J."/>
            <person name="Szarkandi J.G."/>
            <person name="Papp V."/>
            <person name="Albert L."/>
            <person name="Andreopoulos W."/>
            <person name="Angelini C."/>
            <person name="Antonin V."/>
            <person name="Barry K.W."/>
            <person name="Bougher N.L."/>
            <person name="Buchanan P."/>
            <person name="Buyck B."/>
            <person name="Bense V."/>
            <person name="Catcheside P."/>
            <person name="Chovatia M."/>
            <person name="Cooper J."/>
            <person name="Damon W."/>
            <person name="Desjardin D."/>
            <person name="Finy P."/>
            <person name="Geml J."/>
            <person name="Haridas S."/>
            <person name="Hughes K."/>
            <person name="Justo A."/>
            <person name="Karasinski D."/>
            <person name="Kautmanova I."/>
            <person name="Kiss B."/>
            <person name="Kocsube S."/>
            <person name="Kotiranta H."/>
            <person name="LaButti K.M."/>
            <person name="Lechner B.E."/>
            <person name="Liimatainen K."/>
            <person name="Lipzen A."/>
            <person name="Lukacs Z."/>
            <person name="Mihaltcheva S."/>
            <person name="Morgado L.N."/>
            <person name="Niskanen T."/>
            <person name="Noordeloos M.E."/>
            <person name="Ohm R.A."/>
            <person name="Ortiz-Santana B."/>
            <person name="Ovrebo C."/>
            <person name="Racz N."/>
            <person name="Riley R."/>
            <person name="Savchenko A."/>
            <person name="Shiryaev A."/>
            <person name="Soop K."/>
            <person name="Spirin V."/>
            <person name="Szebenyi C."/>
            <person name="Tomsovsky M."/>
            <person name="Tulloss R.E."/>
            <person name="Uehling J."/>
            <person name="Grigoriev I.V."/>
            <person name="Vagvolgyi C."/>
            <person name="Papp T."/>
            <person name="Martin F.M."/>
            <person name="Miettinen O."/>
            <person name="Hibbett D.S."/>
            <person name="Nagy L.G."/>
        </authorList>
    </citation>
    <scope>NUCLEOTIDE SEQUENCE [LARGE SCALE GENOMIC DNA]</scope>
    <source>
        <strain evidence="2 3">HHB13444</strain>
    </source>
</reference>
<evidence type="ECO:0000256" key="1">
    <source>
        <dbReference type="SAM" id="SignalP"/>
    </source>
</evidence>
<evidence type="ECO:0008006" key="4">
    <source>
        <dbReference type="Google" id="ProtNLM"/>
    </source>
</evidence>
<protein>
    <recommendedName>
        <fullName evidence="4">WD40 repeat-like protein</fullName>
    </recommendedName>
</protein>
<keyword evidence="3" id="KW-1185">Reference proteome</keyword>
<dbReference type="AlphaFoldDB" id="A0A5C3Q267"/>
<dbReference type="Proteomes" id="UP000308197">
    <property type="component" value="Unassembled WGS sequence"/>
</dbReference>
<feature type="non-terminal residue" evidence="2">
    <location>
        <position position="158"/>
    </location>
</feature>
<dbReference type="STRING" id="1314778.A0A5C3Q267"/>
<evidence type="ECO:0000313" key="3">
    <source>
        <dbReference type="Proteomes" id="UP000308197"/>
    </source>
</evidence>
<feature type="chain" id="PRO_5023011327" description="WD40 repeat-like protein" evidence="1">
    <location>
        <begin position="21"/>
        <end position="158"/>
    </location>
</feature>
<organism evidence="2 3">
    <name type="scientific">Polyporus arcularius HHB13444</name>
    <dbReference type="NCBI Taxonomy" id="1314778"/>
    <lineage>
        <taxon>Eukaryota</taxon>
        <taxon>Fungi</taxon>
        <taxon>Dikarya</taxon>
        <taxon>Basidiomycota</taxon>
        <taxon>Agaricomycotina</taxon>
        <taxon>Agaricomycetes</taxon>
        <taxon>Polyporales</taxon>
        <taxon>Polyporaceae</taxon>
        <taxon>Polyporus</taxon>
    </lineage>
</organism>
<dbReference type="InParanoid" id="A0A5C3Q267"/>
<gene>
    <name evidence="2" type="ORF">K466DRAFT_593634</name>
</gene>
<sequence length="158" mass="17431">MFSQLLRVAVAVAFVGQTVALPTMPMPMRRELDSRQTGSFETIQAYRRAPAPAVNTMPVDVATMSKDGNIVLFENTGAKQRRSPEPEVNTMPVDVPTMSQNGKIVLFNNPQAKQRREPIPEVNTMPVDVPTMSQNGKIVLFNNPQAKQKRAPAVNTMP</sequence>